<dbReference type="AlphaFoldDB" id="A0A1X7GAA6"/>
<reference evidence="2" key="1">
    <citation type="submission" date="2017-04" db="EMBL/GenBank/DDBJ databases">
        <authorList>
            <person name="Varghese N."/>
            <person name="Submissions S."/>
        </authorList>
    </citation>
    <scope>NUCLEOTIDE SEQUENCE [LARGE SCALE GENOMIC DNA]</scope>
    <source>
        <strain evidence="2">B4P</strain>
    </source>
</reference>
<dbReference type="OrthoDB" id="7594100at2"/>
<organism evidence="1 2">
    <name type="scientific">Xaviernesmea oryzae</name>
    <dbReference type="NCBI Taxonomy" id="464029"/>
    <lineage>
        <taxon>Bacteria</taxon>
        <taxon>Pseudomonadati</taxon>
        <taxon>Pseudomonadota</taxon>
        <taxon>Alphaproteobacteria</taxon>
        <taxon>Hyphomicrobiales</taxon>
        <taxon>Rhizobiaceae</taxon>
        <taxon>Rhizobium/Agrobacterium group</taxon>
        <taxon>Xaviernesmea</taxon>
    </lineage>
</organism>
<name>A0A1X7GAA6_9HYPH</name>
<dbReference type="RefSeq" id="WP_085424124.1">
    <property type="nucleotide sequence ID" value="NZ_FXAF01000011.1"/>
</dbReference>
<protein>
    <submittedName>
        <fullName evidence="1">Uncharacterized protein</fullName>
    </submittedName>
</protein>
<evidence type="ECO:0000313" key="1">
    <source>
        <dbReference type="EMBL" id="SMF65972.1"/>
    </source>
</evidence>
<proteinExistence type="predicted"/>
<keyword evidence="2" id="KW-1185">Reference proteome</keyword>
<evidence type="ECO:0000313" key="2">
    <source>
        <dbReference type="Proteomes" id="UP000192903"/>
    </source>
</evidence>
<gene>
    <name evidence="1" type="ORF">SAMN02982989_3423</name>
</gene>
<dbReference type="EMBL" id="FXAF01000011">
    <property type="protein sequence ID" value="SMF65972.1"/>
    <property type="molecule type" value="Genomic_DNA"/>
</dbReference>
<dbReference type="Proteomes" id="UP000192903">
    <property type="component" value="Unassembled WGS sequence"/>
</dbReference>
<accession>A0A1X7GAA6</accession>
<dbReference type="STRING" id="464029.SAMN02982989_3423"/>
<sequence>MADIVVWPHELLTPEGCFPNLVPFTRSGGRTLGGIETATRTDLGFWSIDLNDIAVYTREQRQTWIAIRQKLGGKAGLIAVPAWSFDAAPYVSGEREPPVLVTHDDDTTFDDGTPYEQGSISVVSDGVTALGATVMRLRVIKAAPNMVGVRFSYEHALYETGPVISIDGDIWTVPVSPTVRAIIPHGADLEFDNPTCLCRLADDRGMDGGVNSIEFEQRSVTFSEAVDYWSDLAAS</sequence>